<dbReference type="PATRIC" id="fig|698738.3.peg.3588"/>
<dbReference type="CDD" id="cd07125">
    <property type="entry name" value="ALDH_PutA-P5CDH"/>
    <property type="match status" value="1"/>
</dbReference>
<evidence type="ECO:0000256" key="2">
    <source>
        <dbReference type="ARBA" id="ARBA00023002"/>
    </source>
</evidence>
<accession>R4YV58</accession>
<dbReference type="InterPro" id="IPR024089">
    <property type="entry name" value="PRODH_PutA_dom_I/II"/>
</dbReference>
<dbReference type="STRING" id="698738.OLEAN_C34480"/>
<dbReference type="EC" id="1.5.5.2" evidence="5"/>
<comment type="similarity">
    <text evidence="5">In the C-terminal section; belongs to the aldehyde dehydrogenase family.</text>
</comment>
<dbReference type="SUPFAM" id="SSF53720">
    <property type="entry name" value="ALDH-like"/>
    <property type="match status" value="1"/>
</dbReference>
<keyword evidence="5" id="KW-0678">Repressor</keyword>
<evidence type="ECO:0000256" key="5">
    <source>
        <dbReference type="PIRNR" id="PIRNR000197"/>
    </source>
</evidence>
<dbReference type="EMBL" id="FO203512">
    <property type="protein sequence ID" value="CCK77624.1"/>
    <property type="molecule type" value="Genomic_DNA"/>
</dbReference>
<comment type="function">
    <text evidence="5">Oxidizes proline to glutamate for use as a carbon and nitrogen source.</text>
</comment>
<keyword evidence="5" id="KW-0274">FAD</keyword>
<evidence type="ECO:0000259" key="9">
    <source>
        <dbReference type="Pfam" id="PF14850"/>
    </source>
</evidence>
<dbReference type="HOGENOM" id="CLU_005682_1_0_6"/>
<dbReference type="Gene3D" id="1.20.5.460">
    <property type="entry name" value="Single helix bin"/>
    <property type="match status" value="1"/>
</dbReference>
<dbReference type="Pfam" id="PF00171">
    <property type="entry name" value="Aldedh"/>
    <property type="match status" value="1"/>
</dbReference>
<dbReference type="GO" id="GO:0010133">
    <property type="term" value="P:L-proline catabolic process to L-glutamate"/>
    <property type="evidence" value="ECO:0007669"/>
    <property type="project" value="UniProtKB-UniRule"/>
</dbReference>
<comment type="catalytic activity">
    <reaction evidence="5">
        <text>L-proline + a quinone = (S)-1-pyrroline-5-carboxylate + a quinol + H(+)</text>
        <dbReference type="Rhea" id="RHEA:23784"/>
        <dbReference type="ChEBI" id="CHEBI:15378"/>
        <dbReference type="ChEBI" id="CHEBI:17388"/>
        <dbReference type="ChEBI" id="CHEBI:24646"/>
        <dbReference type="ChEBI" id="CHEBI:60039"/>
        <dbReference type="ChEBI" id="CHEBI:132124"/>
        <dbReference type="EC" id="1.5.5.2"/>
    </reaction>
</comment>
<dbReference type="Gene3D" id="3.40.309.10">
    <property type="entry name" value="Aldehyde Dehydrogenase, Chain A, domain 2"/>
    <property type="match status" value="1"/>
</dbReference>
<dbReference type="OrthoDB" id="9812625at2"/>
<dbReference type="InterPro" id="IPR016161">
    <property type="entry name" value="Ald_DH/histidinol_DH"/>
</dbReference>
<comment type="cofactor">
    <cofactor evidence="5">
        <name>FAD</name>
        <dbReference type="ChEBI" id="CHEBI:57692"/>
    </cofactor>
</comment>
<comment type="similarity">
    <text evidence="5">In the N-terminal section; belongs to the proline dehydrogenase family.</text>
</comment>
<dbReference type="Gene3D" id="3.40.605.10">
    <property type="entry name" value="Aldehyde Dehydrogenase, Chain A, domain 1"/>
    <property type="match status" value="1"/>
</dbReference>
<dbReference type="InterPro" id="IPR050485">
    <property type="entry name" value="Proline_metab_enzyme"/>
</dbReference>
<dbReference type="InterPro" id="IPR016163">
    <property type="entry name" value="Ald_DH_C"/>
</dbReference>
<dbReference type="FunFam" id="3.40.309.10:FF:000005">
    <property type="entry name" value="1-pyrroline-5-carboxylate dehydrogenase 1"/>
    <property type="match status" value="1"/>
</dbReference>
<dbReference type="KEGG" id="oai:OLEAN_C34480"/>
<comment type="pathway">
    <text evidence="5">Amino-acid degradation; L-proline degradation into L-glutamate; L-glutamate from L-proline: step 1/2.</text>
</comment>
<dbReference type="InterPro" id="IPR016162">
    <property type="entry name" value="Ald_DH_N"/>
</dbReference>
<dbReference type="InterPro" id="IPR015590">
    <property type="entry name" value="Aldehyde_DH_dom"/>
</dbReference>
<dbReference type="UniPathway" id="UPA00261">
    <property type="reaction ID" value="UER00373"/>
</dbReference>
<dbReference type="Pfam" id="PF01619">
    <property type="entry name" value="Pro_dh"/>
    <property type="match status" value="1"/>
</dbReference>
<evidence type="ECO:0000256" key="3">
    <source>
        <dbReference type="ARBA" id="ARBA00023027"/>
    </source>
</evidence>
<comment type="pathway">
    <text evidence="1 5">Amino-acid degradation; L-proline degradation into L-glutamate; L-glutamate from L-proline: step 2/2.</text>
</comment>
<keyword evidence="5" id="KW-0238">DNA-binding</keyword>
<evidence type="ECO:0000256" key="1">
    <source>
        <dbReference type="ARBA" id="ARBA00004786"/>
    </source>
</evidence>
<feature type="domain" description="Proline dehydrogenase PutA" evidence="9">
    <location>
        <begin position="76"/>
        <end position="188"/>
    </location>
</feature>
<keyword evidence="5" id="KW-0642">Proline metabolism</keyword>
<organism evidence="10 11">
    <name type="scientific">Oleispira antarctica RB-8</name>
    <dbReference type="NCBI Taxonomy" id="698738"/>
    <lineage>
        <taxon>Bacteria</taxon>
        <taxon>Pseudomonadati</taxon>
        <taxon>Pseudomonadota</taxon>
        <taxon>Gammaproteobacteria</taxon>
        <taxon>Oceanospirillales</taxon>
        <taxon>Oceanospirillaceae</taxon>
        <taxon>Oleispira</taxon>
    </lineage>
</organism>
<evidence type="ECO:0000256" key="6">
    <source>
        <dbReference type="PIRSR" id="PIRSR000197-1"/>
    </source>
</evidence>
<dbReference type="GO" id="GO:0003842">
    <property type="term" value="F:L-glutamate gamma-semialdehyde dehydrogenase activity"/>
    <property type="evidence" value="ECO:0007669"/>
    <property type="project" value="UniProtKB-UniRule"/>
</dbReference>
<feature type="domain" description="Proline dehydrogenase" evidence="8">
    <location>
        <begin position="197"/>
        <end position="495"/>
    </location>
</feature>
<dbReference type="InterPro" id="IPR016160">
    <property type="entry name" value="Ald_DH_CS_CYS"/>
</dbReference>
<dbReference type="SUPFAM" id="SSF51730">
    <property type="entry name" value="FAD-linked oxidoreductase"/>
    <property type="match status" value="1"/>
</dbReference>
<keyword evidence="11" id="KW-1185">Reference proteome</keyword>
<keyword evidence="5" id="KW-0285">Flavoprotein</keyword>
<dbReference type="GO" id="GO:0009898">
    <property type="term" value="C:cytoplasmic side of plasma membrane"/>
    <property type="evidence" value="ECO:0007669"/>
    <property type="project" value="TreeGrafter"/>
</dbReference>
<evidence type="ECO:0000259" key="8">
    <source>
        <dbReference type="Pfam" id="PF01619"/>
    </source>
</evidence>
<keyword evidence="5" id="KW-0804">Transcription</keyword>
<feature type="domain" description="Aldehyde dehydrogenase" evidence="7">
    <location>
        <begin position="584"/>
        <end position="1042"/>
    </location>
</feature>
<dbReference type="PROSITE" id="PS00070">
    <property type="entry name" value="ALDEHYDE_DEHYDR_CYS"/>
    <property type="match status" value="1"/>
</dbReference>
<dbReference type="AlphaFoldDB" id="R4YV58"/>
<dbReference type="PANTHER" id="PTHR42862">
    <property type="entry name" value="DELTA-1-PYRROLINE-5-CARBOXYLATE DEHYDROGENASE 1, ISOFORM A-RELATED"/>
    <property type="match status" value="1"/>
</dbReference>
<dbReference type="Proteomes" id="UP000032749">
    <property type="component" value="Chromosome"/>
</dbReference>
<dbReference type="InterPro" id="IPR029041">
    <property type="entry name" value="FAD-linked_oxidoreductase-like"/>
</dbReference>
<proteinExistence type="inferred from homology"/>
<feature type="active site" evidence="6">
    <location>
        <position position="854"/>
    </location>
</feature>
<dbReference type="PIRSF" id="PIRSF000197">
    <property type="entry name" value="Bifunct_PutA"/>
    <property type="match status" value="1"/>
</dbReference>
<name>R4YV58_OLEAN</name>
<evidence type="ECO:0000256" key="4">
    <source>
        <dbReference type="ARBA" id="ARBA00048142"/>
    </source>
</evidence>
<dbReference type="InterPro" id="IPR005933">
    <property type="entry name" value="PutA_C"/>
</dbReference>
<dbReference type="Pfam" id="PF14850">
    <property type="entry name" value="Pro_dh-DNA_bdg"/>
    <property type="match status" value="1"/>
</dbReference>
<comment type="catalytic activity">
    <reaction evidence="4 5">
        <text>L-glutamate 5-semialdehyde + NAD(+) + H2O = L-glutamate + NADH + 2 H(+)</text>
        <dbReference type="Rhea" id="RHEA:30235"/>
        <dbReference type="ChEBI" id="CHEBI:15377"/>
        <dbReference type="ChEBI" id="CHEBI:15378"/>
        <dbReference type="ChEBI" id="CHEBI:29985"/>
        <dbReference type="ChEBI" id="CHEBI:57540"/>
        <dbReference type="ChEBI" id="CHEBI:57945"/>
        <dbReference type="ChEBI" id="CHEBI:58066"/>
        <dbReference type="EC" id="1.2.1.88"/>
    </reaction>
</comment>
<dbReference type="InterPro" id="IPR025703">
    <property type="entry name" value="Bifunct_PutA"/>
</dbReference>
<dbReference type="InterPro" id="IPR002872">
    <property type="entry name" value="Proline_DH_dom"/>
</dbReference>
<dbReference type="NCBIfam" id="TIGR01238">
    <property type="entry name" value="D1pyr5carbox3"/>
    <property type="match status" value="1"/>
</dbReference>
<dbReference type="GO" id="GO:0003700">
    <property type="term" value="F:DNA-binding transcription factor activity"/>
    <property type="evidence" value="ECO:0007669"/>
    <property type="project" value="InterPro"/>
</dbReference>
<evidence type="ECO:0000313" key="11">
    <source>
        <dbReference type="Proteomes" id="UP000032749"/>
    </source>
</evidence>
<keyword evidence="3 5" id="KW-0520">NAD</keyword>
<evidence type="ECO:0000259" key="7">
    <source>
        <dbReference type="Pfam" id="PF00171"/>
    </source>
</evidence>
<gene>
    <name evidence="10" type="ORF">OLEAN_C34480</name>
</gene>
<dbReference type="InterPro" id="IPR024082">
    <property type="entry name" value="PRODH_PutA_dom_II"/>
</dbReference>
<dbReference type="SUPFAM" id="SSF81935">
    <property type="entry name" value="N-terminal domain of bifunctional PutA protein"/>
    <property type="match status" value="1"/>
</dbReference>
<dbReference type="GO" id="GO:0003677">
    <property type="term" value="F:DNA binding"/>
    <property type="evidence" value="ECO:0007669"/>
    <property type="project" value="UniProtKB-KW"/>
</dbReference>
<reference evidence="10 11" key="1">
    <citation type="journal article" date="2013" name="Nat. Commun.">
        <title>Genome sequence and functional genomic analysis of the oil-degrading bacterium Oleispira antarctica.</title>
        <authorList>
            <person name="Kube M."/>
            <person name="Chernikova T.N."/>
            <person name="Al-Ramahi Y."/>
            <person name="Beloqui A."/>
            <person name="Lopez-Cortez N."/>
            <person name="Guazzaroni M.E."/>
            <person name="Heipieper H.J."/>
            <person name="Klages S."/>
            <person name="Kotsyurbenko O.R."/>
            <person name="Langer I."/>
            <person name="Nechitaylo T.Y."/>
            <person name="Lunsdorf H."/>
            <person name="Fernandez M."/>
            <person name="Juarez S."/>
            <person name="Ciordia S."/>
            <person name="Singer A."/>
            <person name="Kagan O."/>
            <person name="Egorova O."/>
            <person name="Petit P.A."/>
            <person name="Stogios P."/>
            <person name="Kim Y."/>
            <person name="Tchigvintsev A."/>
            <person name="Flick R."/>
            <person name="Denaro R."/>
            <person name="Genovese M."/>
            <person name="Albar J.P."/>
            <person name="Reva O.N."/>
            <person name="Martinez-Gomariz M."/>
            <person name="Tran H."/>
            <person name="Ferrer M."/>
            <person name="Savchenko A."/>
            <person name="Yakunin A.F."/>
            <person name="Yakimov M.M."/>
            <person name="Golyshina O.V."/>
            <person name="Reinhardt R."/>
            <person name="Golyshin P.N."/>
        </authorList>
    </citation>
    <scope>NUCLEOTIDE SEQUENCE [LARGE SCALE GENOMIC DNA]</scope>
</reference>
<keyword evidence="2 5" id="KW-0560">Oxidoreductase</keyword>
<dbReference type="GO" id="GO:0004657">
    <property type="term" value="F:proline dehydrogenase activity"/>
    <property type="evidence" value="ECO:0007669"/>
    <property type="project" value="UniProtKB-UniRule"/>
</dbReference>
<dbReference type="EC" id="1.2.1.88" evidence="5"/>
<protein>
    <recommendedName>
        <fullName evidence="5">Bifunctional protein PutA</fullName>
    </recommendedName>
    <domain>
        <recommendedName>
            <fullName evidence="5">Proline dehydrogenase</fullName>
            <ecNumber evidence="5">1.5.5.2</ecNumber>
        </recommendedName>
        <alternativeName>
            <fullName evidence="5">Proline oxidase</fullName>
        </alternativeName>
    </domain>
    <domain>
        <recommendedName>
            <fullName evidence="5">Delta-1-pyrroline-5-carboxylate dehydrogenase</fullName>
            <shortName evidence="5">P5C dehydrogenase</shortName>
            <ecNumber evidence="5">1.2.1.88</ecNumber>
        </recommendedName>
        <alternativeName>
            <fullName evidence="5">L-glutamate gamma-semialdehyde dehydrogenase</fullName>
        </alternativeName>
    </domain>
</protein>
<dbReference type="PANTHER" id="PTHR42862:SF1">
    <property type="entry name" value="DELTA-1-PYRROLINE-5-CARBOXYLATE DEHYDROGENASE 2, ISOFORM A-RELATED"/>
    <property type="match status" value="1"/>
</dbReference>
<dbReference type="NCBIfam" id="NF008869">
    <property type="entry name" value="PRK11904.1"/>
    <property type="match status" value="1"/>
</dbReference>
<dbReference type="Gene3D" id="3.20.20.220">
    <property type="match status" value="1"/>
</dbReference>
<evidence type="ECO:0000313" key="10">
    <source>
        <dbReference type="EMBL" id="CCK77624.1"/>
    </source>
</evidence>
<keyword evidence="5" id="KW-0805">Transcription regulation</keyword>
<sequence length="1063" mass="117502">MNSFDASKMLLESEQTISSSQWFERIVNHYAVDEDVLMPELCLLAEPNQEIRYKTENRARVLIDNIRSQGDIAHAVDKLLQEYSLDNEEGVILMCLAEALMRIPDDDTADALIRDKLSEAEWDEHLGKSESLLVNASTWGLMLTGKVIGVGGKKKTPANLLARLIKRAGEPVIRSAMHQAMRIMGKQFVLGRTIDEAIKQSKSYRAKGYTYSFDMLGEAAFTDVDAEGYFESYLSAIRSLAKSHDVWREDRPQPSISIKLSALFPRYEEAHAAAVMDELYQRVLTLITEARQLNIAITIDAEEADRLELSLRLFSKLYHNPDVQGWGLFGLVVQAYSKRALPVLGYLASLARAQGDEIPIRLVKGAYWDTEIKHAQQLGLADYPVFTRKENTDVSYMACARYLLSSATDGCIYPQFASHNAHTVAAVTEMAADNPTRLFEFQRLHGMGDALYDTLLSESTVNVRIYAPVGAHKDLLPYLVRRLLENGANSSFVHRLVDANTPVTDLITSPIEQAQRHGIYRNIKIPRPGELFTPIENGQRRNSQGYNLAVEFEREPLLADVQQFSKTHWSFEPIINGKKVKEATQETHIIHSPYDHEQVVGELHWATAEHAKQALECADQAWFEWNQTPVIERAACLDRTADLLEQHTAELIALCTREAGKTLQDGIDEIREAVDFCRYYAQQARQEMASPTLLPGPTGESNEHYYAGRGTFLCISPWNFPLAIFLGQISAALVTGNCVLAKPAEQTSLIAGRTIELMHEAGIPGNVLHFLPGAGATIGDALLSDERLVGIVFTGSTATAKHINMTLAQRDGAIPTFIAETGGQNAMIVDSTSLPEQVVADVMDSAFSSAGQRCSALRVLYVQDDIADRVIELITGALQRFVVGNPELYATDCGPVIDSRAQLGLLTHCEHWQAQGKLLAQALNHDDLAKGFYVLPTMIAIDSISELKKEEFGPILHICRFEADELDQVINDINQTGYGLTLGIHSRNEVTAAYIESRVRVGNCYVNRNQVGAVVGVQPFGGQGLSGTGPKAGGPNYLKRFATERVRTINTTAVGGNASLLSQ</sequence>
<feature type="active site" evidence="6">
    <location>
        <position position="820"/>
    </location>
</feature>